<evidence type="ECO:0000313" key="2">
    <source>
        <dbReference type="Proteomes" id="UP000276133"/>
    </source>
</evidence>
<name>A0A3M7PNU1_BRAPC</name>
<dbReference type="Proteomes" id="UP000276133">
    <property type="component" value="Unassembled WGS sequence"/>
</dbReference>
<organism evidence="1 2">
    <name type="scientific">Brachionus plicatilis</name>
    <name type="common">Marine rotifer</name>
    <name type="synonym">Brachionus muelleri</name>
    <dbReference type="NCBI Taxonomy" id="10195"/>
    <lineage>
        <taxon>Eukaryota</taxon>
        <taxon>Metazoa</taxon>
        <taxon>Spiralia</taxon>
        <taxon>Gnathifera</taxon>
        <taxon>Rotifera</taxon>
        <taxon>Eurotatoria</taxon>
        <taxon>Monogononta</taxon>
        <taxon>Pseudotrocha</taxon>
        <taxon>Ploima</taxon>
        <taxon>Brachionidae</taxon>
        <taxon>Brachionus</taxon>
    </lineage>
</organism>
<evidence type="ECO:0000313" key="1">
    <source>
        <dbReference type="EMBL" id="RNA00796.1"/>
    </source>
</evidence>
<reference evidence="1 2" key="1">
    <citation type="journal article" date="2018" name="Sci. Rep.">
        <title>Genomic signatures of local adaptation to the degree of environmental predictability in rotifers.</title>
        <authorList>
            <person name="Franch-Gras L."/>
            <person name="Hahn C."/>
            <person name="Garcia-Roger E.M."/>
            <person name="Carmona M.J."/>
            <person name="Serra M."/>
            <person name="Gomez A."/>
        </authorList>
    </citation>
    <scope>NUCLEOTIDE SEQUENCE [LARGE SCALE GENOMIC DNA]</scope>
    <source>
        <strain evidence="1">HYR1</strain>
    </source>
</reference>
<dbReference type="EMBL" id="REGN01009612">
    <property type="protein sequence ID" value="RNA00796.1"/>
    <property type="molecule type" value="Genomic_DNA"/>
</dbReference>
<gene>
    <name evidence="1" type="ORF">BpHYR1_050068</name>
</gene>
<dbReference type="AlphaFoldDB" id="A0A3M7PNU1"/>
<sequence length="181" mass="20339">MIHQFRSHNLNIEPEYLEKYQDQKFKKHNKSSNTIFASVRDHLSKTFFITDSCQKLNPNQKIQHKLYILAGHPCSIKALLITVCKTVSGVLIIPPHRITLAIGKVALHLAISSSSSSVKLRPNKLDVGDVERNSLKLSSSSYFCLFNSLVRLKKKRPTFSSSLGMTILHPKVQTIGFLGVP</sequence>
<proteinExistence type="predicted"/>
<comment type="caution">
    <text evidence="1">The sequence shown here is derived from an EMBL/GenBank/DDBJ whole genome shotgun (WGS) entry which is preliminary data.</text>
</comment>
<keyword evidence="2" id="KW-1185">Reference proteome</keyword>
<accession>A0A3M7PNU1</accession>
<protein>
    <submittedName>
        <fullName evidence="1">Uncharacterized protein</fullName>
    </submittedName>
</protein>